<dbReference type="GO" id="GO:0005741">
    <property type="term" value="C:mitochondrial outer membrane"/>
    <property type="evidence" value="ECO:0007669"/>
    <property type="project" value="UniProtKB-SubCell"/>
</dbReference>
<proteinExistence type="inferred from homology"/>
<evidence type="ECO:0000256" key="7">
    <source>
        <dbReference type="ARBA" id="ARBA00023065"/>
    </source>
</evidence>
<dbReference type="STRING" id="418985.A0A1V9XFM3"/>
<organism evidence="11 12">
    <name type="scientific">Tropilaelaps mercedesae</name>
    <dbReference type="NCBI Taxonomy" id="418985"/>
    <lineage>
        <taxon>Eukaryota</taxon>
        <taxon>Metazoa</taxon>
        <taxon>Ecdysozoa</taxon>
        <taxon>Arthropoda</taxon>
        <taxon>Chelicerata</taxon>
        <taxon>Arachnida</taxon>
        <taxon>Acari</taxon>
        <taxon>Parasitiformes</taxon>
        <taxon>Mesostigmata</taxon>
        <taxon>Gamasina</taxon>
        <taxon>Dermanyssoidea</taxon>
        <taxon>Laelapidae</taxon>
        <taxon>Tropilaelaps</taxon>
    </lineage>
</organism>
<evidence type="ECO:0000256" key="3">
    <source>
        <dbReference type="ARBA" id="ARBA00022448"/>
    </source>
</evidence>
<evidence type="ECO:0000256" key="10">
    <source>
        <dbReference type="ARBA" id="ARBA00023136"/>
    </source>
</evidence>
<dbReference type="InParanoid" id="A0A1V9XFM3"/>
<dbReference type="Gene3D" id="2.40.160.10">
    <property type="entry name" value="Porin"/>
    <property type="match status" value="1"/>
</dbReference>
<evidence type="ECO:0000256" key="5">
    <source>
        <dbReference type="ARBA" id="ARBA00022692"/>
    </source>
</evidence>
<dbReference type="InterPro" id="IPR027246">
    <property type="entry name" value="Porin_Euk/Tom40"/>
</dbReference>
<keyword evidence="12" id="KW-1185">Reference proteome</keyword>
<keyword evidence="10" id="KW-0472">Membrane</keyword>
<dbReference type="CDD" id="cd07306">
    <property type="entry name" value="Porin3_VDAC"/>
    <property type="match status" value="1"/>
</dbReference>
<dbReference type="EMBL" id="MNPL01012422">
    <property type="protein sequence ID" value="OQR72142.1"/>
    <property type="molecule type" value="Genomic_DNA"/>
</dbReference>
<dbReference type="OrthoDB" id="7827681at2759"/>
<dbReference type="FunFam" id="2.40.160.10:FF:000012">
    <property type="entry name" value="Voltage-dependent anion-selective channel"/>
    <property type="match status" value="1"/>
</dbReference>
<evidence type="ECO:0000256" key="6">
    <source>
        <dbReference type="ARBA" id="ARBA00022787"/>
    </source>
</evidence>
<keyword evidence="3" id="KW-0813">Transport</keyword>
<keyword evidence="7" id="KW-0406">Ion transport</keyword>
<dbReference type="GO" id="GO:0015288">
    <property type="term" value="F:porin activity"/>
    <property type="evidence" value="ECO:0007669"/>
    <property type="project" value="UniProtKB-KW"/>
</dbReference>
<comment type="similarity">
    <text evidence="2">Belongs to the eukaryotic mitochondrial porin family.</text>
</comment>
<dbReference type="Pfam" id="PF01459">
    <property type="entry name" value="Porin_3"/>
    <property type="match status" value="1"/>
</dbReference>
<dbReference type="Proteomes" id="UP000192247">
    <property type="component" value="Unassembled WGS sequence"/>
</dbReference>
<sequence>MVSPPRYVDLSKSARDLLAKNYHFGLVNLDCKAKSHSGVDFNAVSTLANSTGKATASLEVKYKLADHGITLKEKWSTDNTLNTELLSEDCLLRGLKLLSKLTFNPQTNQTNGTIGAALQGKQYHAAADMDYRNGMRQLNASLVYTYRGFLVGSLLGFTALQAKPVKTSMTLGYVGNDISLLANVNDFKEFGATMHHQVQPDVKAAATVSWDSSDTRPPELAFGGVFDVNKDTTLRGKVNSNGLLGLSLTHRLREGICVTMSASFELKDFHNGHHKMGLGIDLEG</sequence>
<keyword evidence="6" id="KW-1000">Mitochondrion outer membrane</keyword>
<evidence type="ECO:0000256" key="2">
    <source>
        <dbReference type="ARBA" id="ARBA00007780"/>
    </source>
</evidence>
<accession>A0A1V9XFM3</accession>
<evidence type="ECO:0000256" key="1">
    <source>
        <dbReference type="ARBA" id="ARBA00004294"/>
    </source>
</evidence>
<dbReference type="InterPro" id="IPR001925">
    <property type="entry name" value="Porin_Euk"/>
</dbReference>
<keyword evidence="5" id="KW-0812">Transmembrane</keyword>
<dbReference type="PANTHER" id="PTHR11743">
    <property type="entry name" value="VOLTAGE-DEPENDENT ANION-SELECTIVE CHANNEL"/>
    <property type="match status" value="1"/>
</dbReference>
<dbReference type="InterPro" id="IPR023614">
    <property type="entry name" value="Porin_dom_sf"/>
</dbReference>
<evidence type="ECO:0000256" key="4">
    <source>
        <dbReference type="ARBA" id="ARBA00022452"/>
    </source>
</evidence>
<comment type="subcellular location">
    <subcellularLocation>
        <location evidence="1">Mitochondrion outer membrane</location>
    </subcellularLocation>
</comment>
<keyword evidence="9" id="KW-0496">Mitochondrion</keyword>
<evidence type="ECO:0000313" key="12">
    <source>
        <dbReference type="Proteomes" id="UP000192247"/>
    </source>
</evidence>
<keyword evidence="8" id="KW-0626">Porin</keyword>
<dbReference type="PANTHER" id="PTHR11743:SF70">
    <property type="entry name" value="GH26960P-RELATED"/>
    <property type="match status" value="1"/>
</dbReference>
<dbReference type="GO" id="GO:0046930">
    <property type="term" value="C:pore complex"/>
    <property type="evidence" value="ECO:0007669"/>
    <property type="project" value="UniProtKB-KW"/>
</dbReference>
<dbReference type="AlphaFoldDB" id="A0A1V9XFM3"/>
<dbReference type="GO" id="GO:0008308">
    <property type="term" value="F:voltage-gated monoatomic anion channel activity"/>
    <property type="evidence" value="ECO:0007669"/>
    <property type="project" value="InterPro"/>
</dbReference>
<dbReference type="PRINTS" id="PR00185">
    <property type="entry name" value="EUKARYTPORIN"/>
</dbReference>
<evidence type="ECO:0000256" key="9">
    <source>
        <dbReference type="ARBA" id="ARBA00023128"/>
    </source>
</evidence>
<comment type="caution">
    <text evidence="11">The sequence shown here is derived from an EMBL/GenBank/DDBJ whole genome shotgun (WGS) entry which is preliminary data.</text>
</comment>
<protein>
    <submittedName>
        <fullName evidence="11">Voltage-dependent anion-selective channel-like</fullName>
    </submittedName>
</protein>
<gene>
    <name evidence="11" type="ORF">BIW11_01362</name>
</gene>
<reference evidence="11 12" key="1">
    <citation type="journal article" date="2017" name="Gigascience">
        <title>Draft genome of the honey bee ectoparasitic mite, Tropilaelaps mercedesae, is shaped by the parasitic life history.</title>
        <authorList>
            <person name="Dong X."/>
            <person name="Armstrong S.D."/>
            <person name="Xia D."/>
            <person name="Makepeace B.L."/>
            <person name="Darby A.C."/>
            <person name="Kadowaki T."/>
        </authorList>
    </citation>
    <scope>NUCLEOTIDE SEQUENCE [LARGE SCALE GENOMIC DNA]</scope>
    <source>
        <strain evidence="11">Wuxi-XJTLU</strain>
    </source>
</reference>
<name>A0A1V9XFM3_9ACAR</name>
<evidence type="ECO:0000256" key="8">
    <source>
        <dbReference type="ARBA" id="ARBA00023114"/>
    </source>
</evidence>
<evidence type="ECO:0000313" key="11">
    <source>
        <dbReference type="EMBL" id="OQR72142.1"/>
    </source>
</evidence>
<keyword evidence="4" id="KW-1134">Transmembrane beta strand</keyword>